<dbReference type="AlphaFoldDB" id="A0A813GM05"/>
<accession>A0A813GM05</accession>
<evidence type="ECO:0000313" key="2">
    <source>
        <dbReference type="Proteomes" id="UP000654075"/>
    </source>
</evidence>
<gene>
    <name evidence="1" type="ORF">PGLA1383_LOCUS40932</name>
</gene>
<evidence type="ECO:0000313" key="1">
    <source>
        <dbReference type="EMBL" id="CAE8623695.1"/>
    </source>
</evidence>
<sequence length="123" mass="12769">ASSNAEWSCALDQVKQLATSTILSERSSSSKRDAFAALSTIVSKAAGKGEELEDPLVADLTCVARLQRLCHSFGGGHAARGEATESSARLGPRGPPMSAEECLLAFGDCAREALSVLRGDGCE</sequence>
<reference evidence="1" key="1">
    <citation type="submission" date="2021-02" db="EMBL/GenBank/DDBJ databases">
        <authorList>
            <person name="Dougan E. K."/>
            <person name="Rhodes N."/>
            <person name="Thang M."/>
            <person name="Chan C."/>
        </authorList>
    </citation>
    <scope>NUCLEOTIDE SEQUENCE</scope>
</reference>
<keyword evidence="2" id="KW-1185">Reference proteome</keyword>
<name>A0A813GM05_POLGL</name>
<feature type="non-terminal residue" evidence="1">
    <location>
        <position position="123"/>
    </location>
</feature>
<proteinExistence type="predicted"/>
<organism evidence="1 2">
    <name type="scientific">Polarella glacialis</name>
    <name type="common">Dinoflagellate</name>
    <dbReference type="NCBI Taxonomy" id="89957"/>
    <lineage>
        <taxon>Eukaryota</taxon>
        <taxon>Sar</taxon>
        <taxon>Alveolata</taxon>
        <taxon>Dinophyceae</taxon>
        <taxon>Suessiales</taxon>
        <taxon>Suessiaceae</taxon>
        <taxon>Polarella</taxon>
    </lineage>
</organism>
<protein>
    <submittedName>
        <fullName evidence="1">Uncharacterized protein</fullName>
    </submittedName>
</protein>
<feature type="non-terminal residue" evidence="1">
    <location>
        <position position="1"/>
    </location>
</feature>
<dbReference type="EMBL" id="CAJNNV010028218">
    <property type="protein sequence ID" value="CAE8623695.1"/>
    <property type="molecule type" value="Genomic_DNA"/>
</dbReference>
<comment type="caution">
    <text evidence="1">The sequence shown here is derived from an EMBL/GenBank/DDBJ whole genome shotgun (WGS) entry which is preliminary data.</text>
</comment>
<dbReference type="Proteomes" id="UP000654075">
    <property type="component" value="Unassembled WGS sequence"/>
</dbReference>